<feature type="compositionally biased region" description="Basic and acidic residues" evidence="1">
    <location>
        <begin position="50"/>
        <end position="64"/>
    </location>
</feature>
<reference evidence="2" key="1">
    <citation type="journal article" date="2023" name="Insect Mol. Biol.">
        <title>Genome sequencing provides insights into the evolution of gene families encoding plant cell wall-degrading enzymes in longhorned beetles.</title>
        <authorList>
            <person name="Shin N.R."/>
            <person name="Okamura Y."/>
            <person name="Kirsch R."/>
            <person name="Pauchet Y."/>
        </authorList>
    </citation>
    <scope>NUCLEOTIDE SEQUENCE</scope>
    <source>
        <strain evidence="2">AMC_N1</strain>
    </source>
</reference>
<comment type="caution">
    <text evidence="2">The sequence shown here is derived from an EMBL/GenBank/DDBJ whole genome shotgun (WGS) entry which is preliminary data.</text>
</comment>
<dbReference type="Proteomes" id="UP001162162">
    <property type="component" value="Unassembled WGS sequence"/>
</dbReference>
<dbReference type="AlphaFoldDB" id="A0AAV8Z7Q8"/>
<organism evidence="2 3">
    <name type="scientific">Aromia moschata</name>
    <dbReference type="NCBI Taxonomy" id="1265417"/>
    <lineage>
        <taxon>Eukaryota</taxon>
        <taxon>Metazoa</taxon>
        <taxon>Ecdysozoa</taxon>
        <taxon>Arthropoda</taxon>
        <taxon>Hexapoda</taxon>
        <taxon>Insecta</taxon>
        <taxon>Pterygota</taxon>
        <taxon>Neoptera</taxon>
        <taxon>Endopterygota</taxon>
        <taxon>Coleoptera</taxon>
        <taxon>Polyphaga</taxon>
        <taxon>Cucujiformia</taxon>
        <taxon>Chrysomeloidea</taxon>
        <taxon>Cerambycidae</taxon>
        <taxon>Cerambycinae</taxon>
        <taxon>Callichromatini</taxon>
        <taxon>Aromia</taxon>
    </lineage>
</organism>
<protein>
    <submittedName>
        <fullName evidence="2">Uncharacterized protein</fullName>
    </submittedName>
</protein>
<accession>A0AAV8Z7Q8</accession>
<evidence type="ECO:0000313" key="3">
    <source>
        <dbReference type="Proteomes" id="UP001162162"/>
    </source>
</evidence>
<dbReference type="EMBL" id="JAPWTK010000010">
    <property type="protein sequence ID" value="KAJ8959977.1"/>
    <property type="molecule type" value="Genomic_DNA"/>
</dbReference>
<evidence type="ECO:0000313" key="2">
    <source>
        <dbReference type="EMBL" id="KAJ8959977.1"/>
    </source>
</evidence>
<feature type="region of interest" description="Disordered" evidence="1">
    <location>
        <begin position="50"/>
        <end position="87"/>
    </location>
</feature>
<evidence type="ECO:0000256" key="1">
    <source>
        <dbReference type="SAM" id="MobiDB-lite"/>
    </source>
</evidence>
<keyword evidence="3" id="KW-1185">Reference proteome</keyword>
<name>A0AAV8Z7Q8_9CUCU</name>
<proteinExistence type="predicted"/>
<sequence>MTLVNLREAIFDAIIIVRLSINTQYKTLWNLKGTGRQCLAAKLVPKLVTDRPTEERPATQHDDSSASVSDVLSNMTNGQNEETNKGW</sequence>
<gene>
    <name evidence="2" type="ORF">NQ318_009411</name>
</gene>